<name>A0A495XP38_9PSEU</name>
<proteinExistence type="predicted"/>
<accession>A0A495XP38</accession>
<evidence type="ECO:0000313" key="3">
    <source>
        <dbReference type="Proteomes" id="UP000272729"/>
    </source>
</evidence>
<protein>
    <recommendedName>
        <fullName evidence="4">Phosphotransferase family enzyme</fullName>
    </recommendedName>
</protein>
<sequence length="269" mass="29216">MHSAQSGPPAQPLTAAEGGPSDVTRSDGTVLRPARPWTTTVHALLRHLEDVGFTGAPRVVGDGVDGDGNEVLTYIDGTIVHPHAWTDESVRQVGALLRDLHDATAGFRPPPDAVWQPWWMRHTGPDTVIGHCDAGPWHVVARDGLPVALIDWTLAGPVDRLDEIAAAAWWNAQLHDDDVAERNDLPDAEHRARQVGLFLDGYGLPSRDRDGFVGRMIEFAIRDCAAEATYAGITPDSTDPGPLWALSWRARAAAWMIRHRGLLEAAVRG</sequence>
<organism evidence="2 3">
    <name type="scientific">Saccharothrix variisporea</name>
    <dbReference type="NCBI Taxonomy" id="543527"/>
    <lineage>
        <taxon>Bacteria</taxon>
        <taxon>Bacillati</taxon>
        <taxon>Actinomycetota</taxon>
        <taxon>Actinomycetes</taxon>
        <taxon>Pseudonocardiales</taxon>
        <taxon>Pseudonocardiaceae</taxon>
        <taxon>Saccharothrix</taxon>
    </lineage>
</organism>
<evidence type="ECO:0000313" key="2">
    <source>
        <dbReference type="EMBL" id="RKT74664.1"/>
    </source>
</evidence>
<keyword evidence="3" id="KW-1185">Reference proteome</keyword>
<feature type="region of interest" description="Disordered" evidence="1">
    <location>
        <begin position="1"/>
        <end position="33"/>
    </location>
</feature>
<dbReference type="SUPFAM" id="SSF56112">
    <property type="entry name" value="Protein kinase-like (PK-like)"/>
    <property type="match status" value="1"/>
</dbReference>
<gene>
    <name evidence="2" type="ORF">DFJ66_8031</name>
</gene>
<evidence type="ECO:0000256" key="1">
    <source>
        <dbReference type="SAM" id="MobiDB-lite"/>
    </source>
</evidence>
<dbReference type="Proteomes" id="UP000272729">
    <property type="component" value="Unassembled WGS sequence"/>
</dbReference>
<dbReference type="InterPro" id="IPR011009">
    <property type="entry name" value="Kinase-like_dom_sf"/>
</dbReference>
<evidence type="ECO:0008006" key="4">
    <source>
        <dbReference type="Google" id="ProtNLM"/>
    </source>
</evidence>
<dbReference type="AlphaFoldDB" id="A0A495XP38"/>
<comment type="caution">
    <text evidence="2">The sequence shown here is derived from an EMBL/GenBank/DDBJ whole genome shotgun (WGS) entry which is preliminary data.</text>
</comment>
<reference evidence="2 3" key="1">
    <citation type="submission" date="2018-10" db="EMBL/GenBank/DDBJ databases">
        <title>Sequencing the genomes of 1000 actinobacteria strains.</title>
        <authorList>
            <person name="Klenk H.-P."/>
        </authorList>
    </citation>
    <scope>NUCLEOTIDE SEQUENCE [LARGE SCALE GENOMIC DNA]</scope>
    <source>
        <strain evidence="2 3">DSM 43911</strain>
    </source>
</reference>
<dbReference type="EMBL" id="RBXR01000001">
    <property type="protein sequence ID" value="RKT74664.1"/>
    <property type="molecule type" value="Genomic_DNA"/>
</dbReference>
<dbReference type="RefSeq" id="WP_211351471.1">
    <property type="nucleotide sequence ID" value="NZ_JBIUBA010000006.1"/>
</dbReference>